<evidence type="ECO:0000313" key="2">
    <source>
        <dbReference type="Proteomes" id="UP000765509"/>
    </source>
</evidence>
<accession>A0A9Q3I4J6</accession>
<name>A0A9Q3I4J6_9BASI</name>
<keyword evidence="2" id="KW-1185">Reference proteome</keyword>
<comment type="caution">
    <text evidence="1">The sequence shown here is derived from an EMBL/GenBank/DDBJ whole genome shotgun (WGS) entry which is preliminary data.</text>
</comment>
<dbReference type="AlphaFoldDB" id="A0A9Q3I4J6"/>
<proteinExistence type="predicted"/>
<dbReference type="EMBL" id="AVOT02035152">
    <property type="protein sequence ID" value="MBW0529436.1"/>
    <property type="molecule type" value="Genomic_DNA"/>
</dbReference>
<evidence type="ECO:0000313" key="1">
    <source>
        <dbReference type="EMBL" id="MBW0529436.1"/>
    </source>
</evidence>
<dbReference type="Proteomes" id="UP000765509">
    <property type="component" value="Unassembled WGS sequence"/>
</dbReference>
<gene>
    <name evidence="1" type="ORF">O181_069151</name>
</gene>
<sequence length="128" mass="14103">MTIPNFPIDPNLGSEPVDAISPFLNMFSNSDSSSPSLILPGIPIVSPATPSWVQSNIPTPPLPPTIEKLKIDFGYYSFLFSTETSQLGANMHLFFGTTPPAYNTFCNTHNIIMALVCSIVLWYTYLEE</sequence>
<organism evidence="1 2">
    <name type="scientific">Austropuccinia psidii MF-1</name>
    <dbReference type="NCBI Taxonomy" id="1389203"/>
    <lineage>
        <taxon>Eukaryota</taxon>
        <taxon>Fungi</taxon>
        <taxon>Dikarya</taxon>
        <taxon>Basidiomycota</taxon>
        <taxon>Pucciniomycotina</taxon>
        <taxon>Pucciniomycetes</taxon>
        <taxon>Pucciniales</taxon>
        <taxon>Sphaerophragmiaceae</taxon>
        <taxon>Austropuccinia</taxon>
    </lineage>
</organism>
<reference evidence="1" key="1">
    <citation type="submission" date="2021-03" db="EMBL/GenBank/DDBJ databases">
        <title>Draft genome sequence of rust myrtle Austropuccinia psidii MF-1, a brazilian biotype.</title>
        <authorList>
            <person name="Quecine M.C."/>
            <person name="Pachon D.M.R."/>
            <person name="Bonatelli M.L."/>
            <person name="Correr F.H."/>
            <person name="Franceschini L.M."/>
            <person name="Leite T.F."/>
            <person name="Margarido G.R.A."/>
            <person name="Almeida C.A."/>
            <person name="Ferrarezi J.A."/>
            <person name="Labate C.A."/>
        </authorList>
    </citation>
    <scope>NUCLEOTIDE SEQUENCE</scope>
    <source>
        <strain evidence="1">MF-1</strain>
    </source>
</reference>
<protein>
    <submittedName>
        <fullName evidence="1">Uncharacterized protein</fullName>
    </submittedName>
</protein>